<dbReference type="Ensembl" id="ENSMCST00000016575.1">
    <property type="protein sequence ID" value="ENSMCSP00000016162.1"/>
    <property type="gene ID" value="ENSMCSG00000011358.1"/>
</dbReference>
<dbReference type="OrthoDB" id="9219266at2759"/>
<name>A0A8C5U9L8_9PASS</name>
<dbReference type="AlphaFoldDB" id="A0A8C5U9L8"/>
<sequence length="72" mass="7598">MAKKLSMYKSLCLKEGGVRLRHVGEILGCEGEEALVQGAQSSCGCPWIPGSVQGQAGHGAWSTLGQWKVSLP</sequence>
<evidence type="ECO:0000313" key="1">
    <source>
        <dbReference type="Ensembl" id="ENSMCSP00000016162.1"/>
    </source>
</evidence>
<evidence type="ECO:0000313" key="2">
    <source>
        <dbReference type="Proteomes" id="UP000694560"/>
    </source>
</evidence>
<keyword evidence="2" id="KW-1185">Reference proteome</keyword>
<accession>A0A8C5U9L8</accession>
<reference evidence="1" key="1">
    <citation type="submission" date="2025-08" db="UniProtKB">
        <authorList>
            <consortium name="Ensembl"/>
        </authorList>
    </citation>
    <scope>IDENTIFICATION</scope>
</reference>
<reference evidence="1" key="2">
    <citation type="submission" date="2025-09" db="UniProtKB">
        <authorList>
            <consortium name="Ensembl"/>
        </authorList>
    </citation>
    <scope>IDENTIFICATION</scope>
</reference>
<dbReference type="Proteomes" id="UP000694560">
    <property type="component" value="Unplaced"/>
</dbReference>
<protein>
    <submittedName>
        <fullName evidence="1">Uncharacterized protein</fullName>
    </submittedName>
</protein>
<organism evidence="1 2">
    <name type="scientific">Malurus cyaneus samueli</name>
    <dbReference type="NCBI Taxonomy" id="2593467"/>
    <lineage>
        <taxon>Eukaryota</taxon>
        <taxon>Metazoa</taxon>
        <taxon>Chordata</taxon>
        <taxon>Craniata</taxon>
        <taxon>Vertebrata</taxon>
        <taxon>Euteleostomi</taxon>
        <taxon>Archelosauria</taxon>
        <taxon>Archosauria</taxon>
        <taxon>Dinosauria</taxon>
        <taxon>Saurischia</taxon>
        <taxon>Theropoda</taxon>
        <taxon>Coelurosauria</taxon>
        <taxon>Aves</taxon>
        <taxon>Neognathae</taxon>
        <taxon>Neoaves</taxon>
        <taxon>Telluraves</taxon>
        <taxon>Australaves</taxon>
        <taxon>Passeriformes</taxon>
        <taxon>Meliphagoidea</taxon>
        <taxon>Maluridae</taxon>
        <taxon>Malurus</taxon>
    </lineage>
</organism>
<proteinExistence type="predicted"/>